<dbReference type="Proteomes" id="UP000237000">
    <property type="component" value="Unassembled WGS sequence"/>
</dbReference>
<dbReference type="InParanoid" id="A0A2P5EKM8"/>
<reference evidence="2" key="1">
    <citation type="submission" date="2016-06" db="EMBL/GenBank/DDBJ databases">
        <title>Parallel loss of symbiosis genes in relatives of nitrogen-fixing non-legume Parasponia.</title>
        <authorList>
            <person name="Van Velzen R."/>
            <person name="Holmer R."/>
            <person name="Bu F."/>
            <person name="Rutten L."/>
            <person name="Van Zeijl A."/>
            <person name="Liu W."/>
            <person name="Santuari L."/>
            <person name="Cao Q."/>
            <person name="Sharma T."/>
            <person name="Shen D."/>
            <person name="Roswanjaya Y."/>
            <person name="Wardhani T."/>
            <person name="Kalhor M.S."/>
            <person name="Jansen J."/>
            <person name="Van den Hoogen J."/>
            <person name="Gungor B."/>
            <person name="Hartog M."/>
            <person name="Hontelez J."/>
            <person name="Verver J."/>
            <person name="Yang W.-C."/>
            <person name="Schijlen E."/>
            <person name="Repin R."/>
            <person name="Schilthuizen M."/>
            <person name="Schranz E."/>
            <person name="Heidstra R."/>
            <person name="Miyata K."/>
            <person name="Fedorova E."/>
            <person name="Kohlen W."/>
            <person name="Bisseling T."/>
            <person name="Smit S."/>
            <person name="Geurts R."/>
        </authorList>
    </citation>
    <scope>NUCLEOTIDE SEQUENCE [LARGE SCALE GENOMIC DNA]</scope>
    <source>
        <strain evidence="2">cv. RG33-2</strain>
    </source>
</reference>
<dbReference type="OrthoDB" id="1916329at2759"/>
<sequence>MKDKESSEESLCEKSMKVVANVIRLSAFSIARRSLGITVESPVAHSGNLQTTRSSLMVPSKPLLRAQKPQIMSNQTYLVEPEHETYNGSSSYVVKEDMNVDGRASDYIRKVRQKNQKDLSVASETSSYKVPRSRFVK</sequence>
<evidence type="ECO:0000313" key="1">
    <source>
        <dbReference type="EMBL" id="PON86106.1"/>
    </source>
</evidence>
<name>A0A2P5EKM8_TREOI</name>
<protein>
    <submittedName>
        <fullName evidence="1">Uncharacterized protein</fullName>
    </submittedName>
</protein>
<keyword evidence="2" id="KW-1185">Reference proteome</keyword>
<dbReference type="EMBL" id="JXTC01000137">
    <property type="protein sequence ID" value="PON86106.1"/>
    <property type="molecule type" value="Genomic_DNA"/>
</dbReference>
<dbReference type="AlphaFoldDB" id="A0A2P5EKM8"/>
<comment type="caution">
    <text evidence="1">The sequence shown here is derived from an EMBL/GenBank/DDBJ whole genome shotgun (WGS) entry which is preliminary data.</text>
</comment>
<accession>A0A2P5EKM8</accession>
<proteinExistence type="predicted"/>
<gene>
    <name evidence="1" type="ORF">TorRG33x02_181560</name>
</gene>
<evidence type="ECO:0000313" key="2">
    <source>
        <dbReference type="Proteomes" id="UP000237000"/>
    </source>
</evidence>
<organism evidence="1 2">
    <name type="scientific">Trema orientale</name>
    <name type="common">Charcoal tree</name>
    <name type="synonym">Celtis orientalis</name>
    <dbReference type="NCBI Taxonomy" id="63057"/>
    <lineage>
        <taxon>Eukaryota</taxon>
        <taxon>Viridiplantae</taxon>
        <taxon>Streptophyta</taxon>
        <taxon>Embryophyta</taxon>
        <taxon>Tracheophyta</taxon>
        <taxon>Spermatophyta</taxon>
        <taxon>Magnoliopsida</taxon>
        <taxon>eudicotyledons</taxon>
        <taxon>Gunneridae</taxon>
        <taxon>Pentapetalae</taxon>
        <taxon>rosids</taxon>
        <taxon>fabids</taxon>
        <taxon>Rosales</taxon>
        <taxon>Cannabaceae</taxon>
        <taxon>Trema</taxon>
    </lineage>
</organism>